<protein>
    <submittedName>
        <fullName evidence="3">Uncharacterized protein</fullName>
    </submittedName>
</protein>
<organism evidence="3 4">
    <name type="scientific">Actinidia rufa</name>
    <dbReference type="NCBI Taxonomy" id="165716"/>
    <lineage>
        <taxon>Eukaryota</taxon>
        <taxon>Viridiplantae</taxon>
        <taxon>Streptophyta</taxon>
        <taxon>Embryophyta</taxon>
        <taxon>Tracheophyta</taxon>
        <taxon>Spermatophyta</taxon>
        <taxon>Magnoliopsida</taxon>
        <taxon>eudicotyledons</taxon>
        <taxon>Gunneridae</taxon>
        <taxon>Pentapetalae</taxon>
        <taxon>asterids</taxon>
        <taxon>Ericales</taxon>
        <taxon>Actinidiaceae</taxon>
        <taxon>Actinidia</taxon>
    </lineage>
</organism>
<feature type="region of interest" description="Disordered" evidence="2">
    <location>
        <begin position="421"/>
        <end position="462"/>
    </location>
</feature>
<feature type="region of interest" description="Disordered" evidence="2">
    <location>
        <begin position="273"/>
        <end position="322"/>
    </location>
</feature>
<dbReference type="Proteomes" id="UP000585474">
    <property type="component" value="Unassembled WGS sequence"/>
</dbReference>
<comment type="caution">
    <text evidence="3">The sequence shown here is derived from an EMBL/GenBank/DDBJ whole genome shotgun (WGS) entry which is preliminary data.</text>
</comment>
<feature type="coiled-coil region" evidence="1">
    <location>
        <begin position="370"/>
        <end position="404"/>
    </location>
</feature>
<feature type="compositionally biased region" description="Basic and acidic residues" evidence="2">
    <location>
        <begin position="154"/>
        <end position="170"/>
    </location>
</feature>
<name>A0A7J0EXP5_9ERIC</name>
<keyword evidence="4" id="KW-1185">Reference proteome</keyword>
<dbReference type="AlphaFoldDB" id="A0A7J0EXP5"/>
<evidence type="ECO:0000256" key="1">
    <source>
        <dbReference type="SAM" id="Coils"/>
    </source>
</evidence>
<evidence type="ECO:0000313" key="4">
    <source>
        <dbReference type="Proteomes" id="UP000585474"/>
    </source>
</evidence>
<sequence>MINFALWRARRRRASEFHLYGEGEVENENNSAVIPQQRQGVKEEILWERRFFHLGEFFSNLAQGEGVPRAPRTCLYCPGKRYNKLPILIDIEDRRTIRVFKKIRSGGYFNIPVVLNSKTFHKYFALDREGMLSSGGDNAEGKSTNGAATSGDEGESRHSQDEQPRSDHSQDSSIEYIGTIRRSDRIISRLFNQVLLLILGAKFEKAHPNGGGRAKDVSSATKSTPAAKGVVIGKKHLREEASNVLLSEAPAAKRVVIGKKHLREKALNVSLSEAKSKGKEALPPPMAKKAKSATSSMPVTKGAKPSLAPKEGTSISPGNALGPRASMLGSASVFEKICRGLFFRPTRRRSISSPWTRDIGSEATFQITRAESVEIEMKKATEELKEKSDLVVRSKEKVAEMKKNKVLAKKKAMEEYKQLAHHHPNLGIDLDNMGLDHDLLEEEEEEKAEEKGEDKEEENKEG</sequence>
<feature type="compositionally biased region" description="Basic and acidic residues" evidence="2">
    <location>
        <begin position="448"/>
        <end position="462"/>
    </location>
</feature>
<evidence type="ECO:0000256" key="2">
    <source>
        <dbReference type="SAM" id="MobiDB-lite"/>
    </source>
</evidence>
<dbReference type="EMBL" id="BJWL01000007">
    <property type="protein sequence ID" value="GFY91190.1"/>
    <property type="molecule type" value="Genomic_DNA"/>
</dbReference>
<gene>
    <name evidence="3" type="ORF">Acr_07g0013860</name>
</gene>
<reference evidence="3 4" key="1">
    <citation type="submission" date="2019-07" db="EMBL/GenBank/DDBJ databases">
        <title>De Novo Assembly of kiwifruit Actinidia rufa.</title>
        <authorList>
            <person name="Sugita-Konishi S."/>
            <person name="Sato K."/>
            <person name="Mori E."/>
            <person name="Abe Y."/>
            <person name="Kisaki G."/>
            <person name="Hamano K."/>
            <person name="Suezawa K."/>
            <person name="Otani M."/>
            <person name="Fukuda T."/>
            <person name="Manabe T."/>
            <person name="Gomi K."/>
            <person name="Tabuchi M."/>
            <person name="Akimitsu K."/>
            <person name="Kataoka I."/>
        </authorList>
    </citation>
    <scope>NUCLEOTIDE SEQUENCE [LARGE SCALE GENOMIC DNA]</scope>
    <source>
        <strain evidence="4">cv. Fuchu</strain>
    </source>
</reference>
<proteinExistence type="predicted"/>
<keyword evidence="1" id="KW-0175">Coiled coil</keyword>
<feature type="region of interest" description="Disordered" evidence="2">
    <location>
        <begin position="134"/>
        <end position="174"/>
    </location>
</feature>
<accession>A0A7J0EXP5</accession>
<evidence type="ECO:0000313" key="3">
    <source>
        <dbReference type="EMBL" id="GFY91190.1"/>
    </source>
</evidence>